<dbReference type="AlphaFoldDB" id="A0A7R9LAM0"/>
<sequence>MTRVWSLSSTNETQESQLLIIWKHESNLLSFDSGYQSSISHSLNDVTEEFDNHFNDFEELEDYSHVNEENRYQESSQQVTHVLHSRVQSSPIPIPQTSRHHKSSINHSSSSLSSHSDHSFTSSEQSLHSIDSVHCLIGHPPYDCGCIRGYRYPFMATNVTQQTQSSLQTDY</sequence>
<evidence type="ECO:0000313" key="2">
    <source>
        <dbReference type="EMBL" id="CAD7638140.1"/>
    </source>
</evidence>
<dbReference type="EMBL" id="OC915007">
    <property type="protein sequence ID" value="CAD7638140.1"/>
    <property type="molecule type" value="Genomic_DNA"/>
</dbReference>
<keyword evidence="3" id="KW-1185">Reference proteome</keyword>
<protein>
    <submittedName>
        <fullName evidence="2">Uncharacterized protein</fullName>
    </submittedName>
</protein>
<name>A0A7R9LAM0_9ACAR</name>
<feature type="region of interest" description="Disordered" evidence="1">
    <location>
        <begin position="90"/>
        <end position="123"/>
    </location>
</feature>
<accession>A0A7R9LAM0</accession>
<reference evidence="2" key="1">
    <citation type="submission" date="2020-11" db="EMBL/GenBank/DDBJ databases">
        <authorList>
            <person name="Tran Van P."/>
        </authorList>
    </citation>
    <scope>NUCLEOTIDE SEQUENCE</scope>
</reference>
<feature type="compositionally biased region" description="Low complexity" evidence="1">
    <location>
        <begin position="105"/>
        <end position="123"/>
    </location>
</feature>
<evidence type="ECO:0000313" key="3">
    <source>
        <dbReference type="Proteomes" id="UP000728032"/>
    </source>
</evidence>
<dbReference type="OrthoDB" id="10610803at2759"/>
<proteinExistence type="predicted"/>
<gene>
    <name evidence="2" type="ORF">ONB1V03_LOCUS1234</name>
</gene>
<dbReference type="Proteomes" id="UP000728032">
    <property type="component" value="Unassembled WGS sequence"/>
</dbReference>
<organism evidence="2">
    <name type="scientific">Oppiella nova</name>
    <dbReference type="NCBI Taxonomy" id="334625"/>
    <lineage>
        <taxon>Eukaryota</taxon>
        <taxon>Metazoa</taxon>
        <taxon>Ecdysozoa</taxon>
        <taxon>Arthropoda</taxon>
        <taxon>Chelicerata</taxon>
        <taxon>Arachnida</taxon>
        <taxon>Acari</taxon>
        <taxon>Acariformes</taxon>
        <taxon>Sarcoptiformes</taxon>
        <taxon>Oribatida</taxon>
        <taxon>Brachypylina</taxon>
        <taxon>Oppioidea</taxon>
        <taxon>Oppiidae</taxon>
        <taxon>Oppiella</taxon>
    </lineage>
</organism>
<evidence type="ECO:0000256" key="1">
    <source>
        <dbReference type="SAM" id="MobiDB-lite"/>
    </source>
</evidence>
<dbReference type="EMBL" id="CAJPVJ010000182">
    <property type="protein sequence ID" value="CAG2161630.1"/>
    <property type="molecule type" value="Genomic_DNA"/>
</dbReference>